<sequence>MKTKCIIVLGMHRSGTSAFTGVLSMLGVHLGSGFLKPTKENPKGYFENKHIVDINEGILRRLGTSWDDFLPLDENWWTDDSLRPFRNEIKKVVENELLVSEISGIKDPRLCRLIPFWIRVISELNIMPHFVITLRNPMEVAHSLKKRDGFSTEKSLLLWMTHMINAEYYTRGFPRIFCPFDRLISDSEEIVRHISSNLNLTFPKTYQDVEAHIRQFIDSSLKHHKYQVPDHSDPVSELVYDYFKLLNKKCVYTEESDGDILSSIDAVRKQFCDTQLYYYKVIKEIVKKNNTLKQSLEESDIEVKRRGDYNRELEQLLEETRDEAQRRGEYNWALEQLLEEARDEVKRRGDYNRKLEQLLEESRDEVQRRGDYSQDLEQLLEKTRAEVKRRGDYNQELQQALEESHAEMERRGDYNQELKQSLEECRADAEHLIAYNRELEQSLKKVRLDLQGQAEYNQKLERALEKTRSELERHKKIISEHAARVKAFEASFVCVNWIDRIAPFFVRNKRNE</sequence>
<keyword evidence="1" id="KW-0175">Coiled coil</keyword>
<evidence type="ECO:0000256" key="1">
    <source>
        <dbReference type="SAM" id="Coils"/>
    </source>
</evidence>
<feature type="coiled-coil region" evidence="1">
    <location>
        <begin position="450"/>
        <end position="484"/>
    </location>
</feature>
<name>A0A975GKF5_9BACT</name>
<dbReference type="EMBL" id="CP061800">
    <property type="protein sequence ID" value="QTA84465.1"/>
    <property type="molecule type" value="Genomic_DNA"/>
</dbReference>
<feature type="coiled-coil region" evidence="1">
    <location>
        <begin position="334"/>
        <end position="361"/>
    </location>
</feature>
<accession>A0A975GKF5</accession>
<organism evidence="2 3">
    <name type="scientific">Desulfonema magnum</name>
    <dbReference type="NCBI Taxonomy" id="45655"/>
    <lineage>
        <taxon>Bacteria</taxon>
        <taxon>Pseudomonadati</taxon>
        <taxon>Thermodesulfobacteriota</taxon>
        <taxon>Desulfobacteria</taxon>
        <taxon>Desulfobacterales</taxon>
        <taxon>Desulfococcaceae</taxon>
        <taxon>Desulfonema</taxon>
    </lineage>
</organism>
<gene>
    <name evidence="2" type="ORF">dnm_004610</name>
</gene>
<protein>
    <submittedName>
        <fullName evidence="2">P-loop domain-containing protein</fullName>
    </submittedName>
</protein>
<dbReference type="Gene3D" id="3.40.50.300">
    <property type="entry name" value="P-loop containing nucleotide triphosphate hydrolases"/>
    <property type="match status" value="1"/>
</dbReference>
<reference evidence="2" key="1">
    <citation type="journal article" date="2021" name="Microb. Physiol.">
        <title>Proteogenomic Insights into the Physiology of Marine, Sulfate-Reducing, Filamentous Desulfonema limicola and Desulfonema magnum.</title>
        <authorList>
            <person name="Schnaars V."/>
            <person name="Wohlbrand L."/>
            <person name="Scheve S."/>
            <person name="Hinrichs C."/>
            <person name="Reinhardt R."/>
            <person name="Rabus R."/>
        </authorList>
    </citation>
    <scope>NUCLEOTIDE SEQUENCE</scope>
    <source>
        <strain evidence="2">4be13</strain>
    </source>
</reference>
<dbReference type="RefSeq" id="WP_207680944.1">
    <property type="nucleotide sequence ID" value="NZ_CP061800.1"/>
</dbReference>
<dbReference type="Proteomes" id="UP000663722">
    <property type="component" value="Chromosome"/>
</dbReference>
<evidence type="ECO:0000313" key="2">
    <source>
        <dbReference type="EMBL" id="QTA84465.1"/>
    </source>
</evidence>
<keyword evidence="3" id="KW-1185">Reference proteome</keyword>
<evidence type="ECO:0000313" key="3">
    <source>
        <dbReference type="Proteomes" id="UP000663722"/>
    </source>
</evidence>
<dbReference type="InterPro" id="IPR027417">
    <property type="entry name" value="P-loop_NTPase"/>
</dbReference>
<proteinExistence type="predicted"/>
<dbReference type="SUPFAM" id="SSF52540">
    <property type="entry name" value="P-loop containing nucleoside triphosphate hydrolases"/>
    <property type="match status" value="1"/>
</dbReference>
<dbReference type="KEGG" id="dmm:dnm_004610"/>
<dbReference type="AlphaFoldDB" id="A0A975GKF5"/>